<reference evidence="3 4" key="1">
    <citation type="journal article" date="2013" name="PLoS Genet.">
        <title>Comparative genome structure, secondary metabolite, and effector coding capacity across Cochliobolus pathogens.</title>
        <authorList>
            <person name="Condon B.J."/>
            <person name="Leng Y."/>
            <person name="Wu D."/>
            <person name="Bushley K.E."/>
            <person name="Ohm R.A."/>
            <person name="Otillar R."/>
            <person name="Martin J."/>
            <person name="Schackwitz W."/>
            <person name="Grimwood J."/>
            <person name="MohdZainudin N."/>
            <person name="Xue C."/>
            <person name="Wang R."/>
            <person name="Manning V.A."/>
            <person name="Dhillon B."/>
            <person name="Tu Z.J."/>
            <person name="Steffenson B.J."/>
            <person name="Salamov A."/>
            <person name="Sun H."/>
            <person name="Lowry S."/>
            <person name="LaButti K."/>
            <person name="Han J."/>
            <person name="Copeland A."/>
            <person name="Lindquist E."/>
            <person name="Barry K."/>
            <person name="Schmutz J."/>
            <person name="Baker S.E."/>
            <person name="Ciuffetti L.M."/>
            <person name="Grigoriev I.V."/>
            <person name="Zhong S."/>
            <person name="Turgeon B.G."/>
        </authorList>
    </citation>
    <scope>NUCLEOTIDE SEQUENCE [LARGE SCALE GENOMIC DNA]</scope>
    <source>
        <strain evidence="3 4">ATCC 44560</strain>
    </source>
</reference>
<dbReference type="AlphaFoldDB" id="W6Z8Q6"/>
<evidence type="ECO:0000256" key="1">
    <source>
        <dbReference type="SAM" id="MobiDB-lite"/>
    </source>
</evidence>
<sequence>YCYSPCLSLLSVPSVCLCVCVPFLAAPLICISSLFLSFSLSLSLSVFPIHKRLLFPTSPFHLSLTNTTHTPAVQSCQSRLTLRTRIQKNKQTNTRTQRKGRKKKTSFPDSPVLSLSPFAHSCIAKPTLYKPAPTPFPKTQHSSIQNKQRKGKKRQADPISRGAKTIATPTLLLFSESYLIMESRPGGVGRKR</sequence>
<feature type="compositionally biased region" description="Basic residues" evidence="1">
    <location>
        <begin position="96"/>
        <end position="105"/>
    </location>
</feature>
<organism evidence="3 4">
    <name type="scientific">Bipolaris oryzae ATCC 44560</name>
    <dbReference type="NCBI Taxonomy" id="930090"/>
    <lineage>
        <taxon>Eukaryota</taxon>
        <taxon>Fungi</taxon>
        <taxon>Dikarya</taxon>
        <taxon>Ascomycota</taxon>
        <taxon>Pezizomycotina</taxon>
        <taxon>Dothideomycetes</taxon>
        <taxon>Pleosporomycetidae</taxon>
        <taxon>Pleosporales</taxon>
        <taxon>Pleosporineae</taxon>
        <taxon>Pleosporaceae</taxon>
        <taxon>Bipolaris</taxon>
    </lineage>
</organism>
<evidence type="ECO:0000313" key="4">
    <source>
        <dbReference type="Proteomes" id="UP000054032"/>
    </source>
</evidence>
<gene>
    <name evidence="3" type="ORF">COCMIDRAFT_93020</name>
</gene>
<keyword evidence="2" id="KW-0472">Membrane</keyword>
<dbReference type="KEGG" id="bor:COCMIDRAFT_93020"/>
<feature type="non-terminal residue" evidence="3">
    <location>
        <position position="1"/>
    </location>
</feature>
<keyword evidence="2" id="KW-0812">Transmembrane</keyword>
<evidence type="ECO:0000256" key="2">
    <source>
        <dbReference type="SAM" id="Phobius"/>
    </source>
</evidence>
<name>W6Z8Q6_COCMI</name>
<protein>
    <submittedName>
        <fullName evidence="3">Uncharacterized protein</fullName>
    </submittedName>
</protein>
<accession>W6Z8Q6</accession>
<feature type="region of interest" description="Disordered" evidence="1">
    <location>
        <begin position="130"/>
        <end position="163"/>
    </location>
</feature>
<dbReference type="HOGENOM" id="CLU_1418254_0_0_1"/>
<keyword evidence="4" id="KW-1185">Reference proteome</keyword>
<dbReference type="EMBL" id="KI963967">
    <property type="protein sequence ID" value="EUC46385.1"/>
    <property type="molecule type" value="Genomic_DNA"/>
</dbReference>
<dbReference type="GeneID" id="19128188"/>
<dbReference type="Proteomes" id="UP000054032">
    <property type="component" value="Unassembled WGS sequence"/>
</dbReference>
<proteinExistence type="predicted"/>
<feature type="compositionally biased region" description="Polar residues" evidence="1">
    <location>
        <begin position="137"/>
        <end position="146"/>
    </location>
</feature>
<feature type="transmembrane region" description="Helical" evidence="2">
    <location>
        <begin position="12"/>
        <end position="42"/>
    </location>
</feature>
<evidence type="ECO:0000313" key="3">
    <source>
        <dbReference type="EMBL" id="EUC46385.1"/>
    </source>
</evidence>
<feature type="region of interest" description="Disordered" evidence="1">
    <location>
        <begin position="84"/>
        <end position="112"/>
    </location>
</feature>
<keyword evidence="2" id="KW-1133">Transmembrane helix</keyword>
<dbReference type="RefSeq" id="XP_007687131.1">
    <property type="nucleotide sequence ID" value="XM_007688941.1"/>
</dbReference>